<comment type="subcellular location">
    <subcellularLocation>
        <location evidence="1 17">Cytoplasm</location>
    </subcellularLocation>
</comment>
<dbReference type="HAMAP" id="MF_00823">
    <property type="entry name" value="AcetylCoA_CT_alpha"/>
    <property type="match status" value="1"/>
</dbReference>
<feature type="domain" description="CoA carboxyltransferase C-terminal" evidence="21">
    <location>
        <begin position="311"/>
        <end position="556"/>
    </location>
</feature>
<evidence type="ECO:0000256" key="6">
    <source>
        <dbReference type="ARBA" id="ARBA00022490"/>
    </source>
</evidence>
<evidence type="ECO:0000256" key="18">
    <source>
        <dbReference type="HAMAP-Rule" id="MF_01395"/>
    </source>
</evidence>
<keyword evidence="8 17" id="KW-0808">Transferase</keyword>
<dbReference type="EC" id="2.1.3.15" evidence="17"/>
<dbReference type="InterPro" id="IPR011763">
    <property type="entry name" value="COA_CT_C"/>
</dbReference>
<sequence>MAGYPSPVLGGGSPADDGRVGVDMTRPVEVVDELASEQDWLCCAGCRVLIYRKRFDRLAGVCPECGQHTQLVLTQRFEQLLDSGSITAVDTGQTIDDPLRFSDRIAYRNRLTDARHATALSAAVEVVSGTIGGYPVVVAAMDFRFLGGSMGAAEGEAVTRAAEAALRKRVPLLLVTASGGARMQEGAISLMQMAKTSNAMAALDEAGLLTITLVTDPTYGGVAASFATLSDVILAEPGARMGFAGPRVIEQTIRRKLPDGFQTAEFLLRHGLVDDVRPRAELASVLGVLATASAPVPRRWGEAETDPTRYHPDQLAMKSSADVVRLARDLDRPTTLDHLVNWVEGFVELHGDRTGFDCPAVVGGIAILDGLPVVVIGHQKGHDTAELVRRNFGMASPAGYRKAARLMRLAAKLRVPLVTLLDTPGAYPGLDAEEHGQSSAVAECMRIMGGLPSPVVSVITGEGGSGGALALGVANRVLMCENAMYSVISPEGCAAILWKTSEAATAAAEALRVDARSSLELGIVDGVVPEPNSGAHADPAEASELVRRAVVCALRELRTQDGQELVAERRQRFRRFGTEP</sequence>
<comment type="similarity">
    <text evidence="3">In the C-terminal section; belongs to the AccA family.</text>
</comment>
<dbReference type="Proteomes" id="UP000294911">
    <property type="component" value="Unassembled WGS sequence"/>
</dbReference>
<keyword evidence="9 17" id="KW-0547">Nucleotide-binding</keyword>
<feature type="binding site" evidence="18">
    <location>
        <position position="43"/>
    </location>
    <ligand>
        <name>Zn(2+)</name>
        <dbReference type="ChEBI" id="CHEBI:29105"/>
    </ligand>
</feature>
<dbReference type="GO" id="GO:0016743">
    <property type="term" value="F:carboxyl- or carbamoyltransferase activity"/>
    <property type="evidence" value="ECO:0007669"/>
    <property type="project" value="UniProtKB-UniRule"/>
</dbReference>
<comment type="similarity">
    <text evidence="4">In the N-terminal section; belongs to the AccD/PCCB family.</text>
</comment>
<keyword evidence="18" id="KW-0479">Metal-binding</keyword>
<evidence type="ECO:0000256" key="16">
    <source>
        <dbReference type="ARBA" id="ARBA00049152"/>
    </source>
</evidence>
<comment type="caution">
    <text evidence="18">Lacks conserved residue(s) required for the propagation of feature annotation.</text>
</comment>
<dbReference type="HAMAP" id="MF_01395">
    <property type="entry name" value="AcetylCoA_CT_beta"/>
    <property type="match status" value="1"/>
</dbReference>
<dbReference type="Pfam" id="PF03255">
    <property type="entry name" value="ACCA"/>
    <property type="match status" value="1"/>
</dbReference>
<organism evidence="22 23">
    <name type="scientific">Tamaricihabitans halophyticus</name>
    <dbReference type="NCBI Taxonomy" id="1262583"/>
    <lineage>
        <taxon>Bacteria</taxon>
        <taxon>Bacillati</taxon>
        <taxon>Actinomycetota</taxon>
        <taxon>Actinomycetes</taxon>
        <taxon>Pseudonocardiales</taxon>
        <taxon>Pseudonocardiaceae</taxon>
        <taxon>Tamaricihabitans</taxon>
    </lineage>
</organism>
<dbReference type="PANTHER" id="PTHR42853">
    <property type="entry name" value="ACETYL-COENZYME A CARBOXYLASE CARBOXYL TRANSFERASE SUBUNIT ALPHA"/>
    <property type="match status" value="1"/>
</dbReference>
<evidence type="ECO:0000256" key="10">
    <source>
        <dbReference type="ARBA" id="ARBA00022771"/>
    </source>
</evidence>
<comment type="subunit">
    <text evidence="5">Acetyl-CoA carboxylase is a heterotetramer composed of biotin carboxyl carrier protein (AccB), biotin carboxylase (AccC) and two subunits of ACCase subunit beta/alpha.</text>
</comment>
<keyword evidence="7 17" id="KW-0444">Lipid biosynthesis</keyword>
<keyword evidence="12 17" id="KW-0067">ATP-binding</keyword>
<comment type="similarity">
    <text evidence="17">Belongs to the AccA family.</text>
</comment>
<comment type="cofactor">
    <cofactor evidence="18">
        <name>Zn(2+)</name>
        <dbReference type="ChEBI" id="CHEBI:29105"/>
    </cofactor>
    <text evidence="18">Binds 1 zinc ion per subunit.</text>
</comment>
<dbReference type="PROSITE" id="PS50989">
    <property type="entry name" value="COA_CT_CTER"/>
    <property type="match status" value="1"/>
</dbReference>
<evidence type="ECO:0000259" key="20">
    <source>
        <dbReference type="PROSITE" id="PS50980"/>
    </source>
</evidence>
<dbReference type="NCBIfam" id="TIGR00513">
    <property type="entry name" value="accA"/>
    <property type="match status" value="1"/>
</dbReference>
<keyword evidence="13 17" id="KW-0443">Lipid metabolism</keyword>
<dbReference type="InterPro" id="IPR029045">
    <property type="entry name" value="ClpP/crotonase-like_dom_sf"/>
</dbReference>
<evidence type="ECO:0000256" key="8">
    <source>
        <dbReference type="ARBA" id="ARBA00022679"/>
    </source>
</evidence>
<dbReference type="GO" id="GO:0005524">
    <property type="term" value="F:ATP binding"/>
    <property type="evidence" value="ECO:0007669"/>
    <property type="project" value="UniProtKB-KW"/>
</dbReference>
<dbReference type="GO" id="GO:0003989">
    <property type="term" value="F:acetyl-CoA carboxylase activity"/>
    <property type="evidence" value="ECO:0007669"/>
    <property type="project" value="InterPro"/>
</dbReference>
<keyword evidence="23" id="KW-1185">Reference proteome</keyword>
<proteinExistence type="inferred from homology"/>
<evidence type="ECO:0000256" key="11">
    <source>
        <dbReference type="ARBA" id="ARBA00022832"/>
    </source>
</evidence>
<dbReference type="GO" id="GO:0006633">
    <property type="term" value="P:fatty acid biosynthetic process"/>
    <property type="evidence" value="ECO:0007669"/>
    <property type="project" value="UniProtKB-KW"/>
</dbReference>
<dbReference type="PRINTS" id="PR01069">
    <property type="entry name" value="ACCCTRFRASEA"/>
</dbReference>
<dbReference type="AlphaFoldDB" id="A0A4R2R441"/>
<dbReference type="InterPro" id="IPR000438">
    <property type="entry name" value="Acetyl_CoA_COase_Trfase_b_su"/>
</dbReference>
<dbReference type="InterPro" id="IPR001095">
    <property type="entry name" value="Acetyl_CoA_COase_a_su"/>
</dbReference>
<evidence type="ECO:0000256" key="15">
    <source>
        <dbReference type="ARBA" id="ARBA00025280"/>
    </source>
</evidence>
<reference evidence="22 23" key="1">
    <citation type="submission" date="2019-03" db="EMBL/GenBank/DDBJ databases">
        <title>Genomic Encyclopedia of Type Strains, Phase IV (KMG-IV): sequencing the most valuable type-strain genomes for metagenomic binning, comparative biology and taxonomic classification.</title>
        <authorList>
            <person name="Goeker M."/>
        </authorList>
    </citation>
    <scope>NUCLEOTIDE SEQUENCE [LARGE SCALE GENOMIC DNA]</scope>
    <source>
        <strain evidence="22 23">DSM 45765</strain>
    </source>
</reference>
<keyword evidence="11 17" id="KW-0276">Fatty acid metabolism</keyword>
<protein>
    <recommendedName>
        <fullName evidence="17 18">Multifunctional fusion protein</fullName>
    </recommendedName>
    <domain>
        <recommendedName>
            <fullName evidence="17">Acetyl-coenzyme A carboxylase carboxyl transferase subunit alpha</fullName>
            <shortName evidence="17">ACCase subunit alpha</shortName>
            <shortName evidence="17">Acetyl-CoA carboxylase carboxyltransferase subunit alpha</shortName>
            <ecNumber evidence="17">2.1.3.15</ecNumber>
        </recommendedName>
    </domain>
    <domain>
        <recommendedName>
            <fullName evidence="18">Acetyl-coenzyme A carboxylase carboxyl transferase subunit beta</fullName>
            <shortName evidence="18">ACCase subunit beta</shortName>
            <shortName evidence="18">Acetyl-CoA carboxylase carboxyltransferase subunit beta</shortName>
        </recommendedName>
    </domain>
</protein>
<feature type="binding site" evidence="18">
    <location>
        <position position="65"/>
    </location>
    <ligand>
        <name>Zn(2+)</name>
        <dbReference type="ChEBI" id="CHEBI:29105"/>
    </ligand>
</feature>
<evidence type="ECO:0000256" key="17">
    <source>
        <dbReference type="HAMAP-Rule" id="MF_00823"/>
    </source>
</evidence>
<evidence type="ECO:0000256" key="9">
    <source>
        <dbReference type="ARBA" id="ARBA00022741"/>
    </source>
</evidence>
<evidence type="ECO:0000256" key="4">
    <source>
        <dbReference type="ARBA" id="ARBA00010284"/>
    </source>
</evidence>
<comment type="catalytic activity">
    <reaction evidence="16 17">
        <text>N(6)-carboxybiotinyl-L-lysyl-[protein] + acetyl-CoA = N(6)-biotinyl-L-lysyl-[protein] + malonyl-CoA</text>
        <dbReference type="Rhea" id="RHEA:54728"/>
        <dbReference type="Rhea" id="RHEA-COMP:10505"/>
        <dbReference type="Rhea" id="RHEA-COMP:10506"/>
        <dbReference type="ChEBI" id="CHEBI:57288"/>
        <dbReference type="ChEBI" id="CHEBI:57384"/>
        <dbReference type="ChEBI" id="CHEBI:83144"/>
        <dbReference type="ChEBI" id="CHEBI:83145"/>
        <dbReference type="EC" id="2.1.3.15"/>
    </reaction>
</comment>
<dbReference type="Gene3D" id="3.90.226.10">
    <property type="entry name" value="2-enoyl-CoA Hydratase, Chain A, domain 1"/>
    <property type="match status" value="2"/>
</dbReference>
<evidence type="ECO:0000259" key="21">
    <source>
        <dbReference type="PROSITE" id="PS50989"/>
    </source>
</evidence>
<evidence type="ECO:0000256" key="1">
    <source>
        <dbReference type="ARBA" id="ARBA00004496"/>
    </source>
</evidence>
<evidence type="ECO:0000256" key="13">
    <source>
        <dbReference type="ARBA" id="ARBA00023098"/>
    </source>
</evidence>
<evidence type="ECO:0000256" key="14">
    <source>
        <dbReference type="ARBA" id="ARBA00023160"/>
    </source>
</evidence>
<dbReference type="NCBIfam" id="NF041504">
    <property type="entry name" value="AccA_sub"/>
    <property type="match status" value="1"/>
</dbReference>
<evidence type="ECO:0000256" key="5">
    <source>
        <dbReference type="ARBA" id="ARBA00011664"/>
    </source>
</evidence>
<feature type="region of interest" description="Disordered" evidence="19">
    <location>
        <begin position="1"/>
        <end position="21"/>
    </location>
</feature>
<feature type="domain" description="CoA carboxyltransferase N-terminal" evidence="20">
    <location>
        <begin position="39"/>
        <end position="308"/>
    </location>
</feature>
<evidence type="ECO:0000256" key="3">
    <source>
        <dbReference type="ARBA" id="ARBA00006276"/>
    </source>
</evidence>
<dbReference type="GO" id="GO:0009317">
    <property type="term" value="C:acetyl-CoA carboxylase complex"/>
    <property type="evidence" value="ECO:0007669"/>
    <property type="project" value="InterPro"/>
</dbReference>
<keyword evidence="14 17" id="KW-0275">Fatty acid biosynthesis</keyword>
<comment type="function">
    <text evidence="15 18">Component of the acetyl coenzyme A carboxylase (ACC) complex. Biotin carboxylase (BC) catalyzes the carboxylation of biotin on its carrier protein (BCCP) and then the CO(2) group is transferred by the transcarboxylase to acetyl-CoA to form malonyl-CoA.</text>
</comment>
<accession>A0A4R2R441</accession>
<name>A0A4R2R441_9PSEU</name>
<comment type="caution">
    <text evidence="22">The sequence shown here is derived from an EMBL/GenBank/DDBJ whole genome shotgun (WGS) entry which is preliminary data.</text>
</comment>
<keyword evidence="6 17" id="KW-0963">Cytoplasm</keyword>
<evidence type="ECO:0000256" key="7">
    <source>
        <dbReference type="ARBA" id="ARBA00022516"/>
    </source>
</evidence>
<gene>
    <name evidence="18" type="primary">accD</name>
    <name evidence="17" type="synonym">accA</name>
    <name evidence="22" type="ORF">EV191_101733</name>
</gene>
<comment type="subunit">
    <text evidence="17">Acetyl-CoA carboxylase is a heterohexamer composed of biotin carboxyl carrier protein (AccB), biotin carboxylase (AccC) and two subunits each of ACCase subunit alpha (AccA) and ACCase subunit beta (AccD).</text>
</comment>
<comment type="function">
    <text evidence="17">Component of the acetyl coenzyme A carboxylase (ACC) complex. First, biotin carboxylase catalyzes the carboxylation of biotin on its carrier protein (BCCP) and then the CO(2) group is transferred by the carboxyltransferase to acetyl-CoA to form malonyl-CoA.</text>
</comment>
<dbReference type="UniPathway" id="UPA00655">
    <property type="reaction ID" value="UER00711"/>
</dbReference>
<evidence type="ECO:0000256" key="19">
    <source>
        <dbReference type="SAM" id="MobiDB-lite"/>
    </source>
</evidence>
<dbReference type="GO" id="GO:2001295">
    <property type="term" value="P:malonyl-CoA biosynthetic process"/>
    <property type="evidence" value="ECO:0007669"/>
    <property type="project" value="UniProtKB-UniRule"/>
</dbReference>
<keyword evidence="18" id="KW-0862">Zinc</keyword>
<dbReference type="SUPFAM" id="SSF52096">
    <property type="entry name" value="ClpP/crotonase"/>
    <property type="match status" value="2"/>
</dbReference>
<dbReference type="GO" id="GO:0008270">
    <property type="term" value="F:zinc ion binding"/>
    <property type="evidence" value="ECO:0007669"/>
    <property type="project" value="UniProtKB-UniRule"/>
</dbReference>
<evidence type="ECO:0000313" key="22">
    <source>
        <dbReference type="EMBL" id="TCP56787.1"/>
    </source>
</evidence>
<evidence type="ECO:0000313" key="23">
    <source>
        <dbReference type="Proteomes" id="UP000294911"/>
    </source>
</evidence>
<dbReference type="NCBIfam" id="TIGR00515">
    <property type="entry name" value="accD"/>
    <property type="match status" value="1"/>
</dbReference>
<dbReference type="InterPro" id="IPR011762">
    <property type="entry name" value="COA_CT_N"/>
</dbReference>
<evidence type="ECO:0000256" key="12">
    <source>
        <dbReference type="ARBA" id="ARBA00022840"/>
    </source>
</evidence>
<feature type="binding site" evidence="18">
    <location>
        <position position="62"/>
    </location>
    <ligand>
        <name>Zn(2+)</name>
        <dbReference type="ChEBI" id="CHEBI:29105"/>
    </ligand>
</feature>
<evidence type="ECO:0000256" key="2">
    <source>
        <dbReference type="ARBA" id="ARBA00004956"/>
    </source>
</evidence>
<dbReference type="PANTHER" id="PTHR42853:SF3">
    <property type="entry name" value="ACETYL-COENZYME A CARBOXYLASE CARBOXYL TRANSFERASE SUBUNIT ALPHA, CHLOROPLASTIC"/>
    <property type="match status" value="1"/>
</dbReference>
<dbReference type="PROSITE" id="PS50980">
    <property type="entry name" value="COA_CT_NTER"/>
    <property type="match status" value="1"/>
</dbReference>
<dbReference type="EMBL" id="SLXQ01000001">
    <property type="protein sequence ID" value="TCP56787.1"/>
    <property type="molecule type" value="Genomic_DNA"/>
</dbReference>
<comment type="pathway">
    <text evidence="2 17">Lipid metabolism; malonyl-CoA biosynthesis; malonyl-CoA from acetyl-CoA: step 1/1.</text>
</comment>
<keyword evidence="10 18" id="KW-0863">Zinc-finger</keyword>
<comment type="similarity">
    <text evidence="18">Belongs to the AccD/PCCB family.</text>
</comment>
<feature type="binding site" evidence="18">
    <location>
        <position position="42"/>
    </location>
    <ligand>
        <name>Zn(2+)</name>
        <dbReference type="ChEBI" id="CHEBI:29105"/>
    </ligand>
</feature>